<evidence type="ECO:0000313" key="4">
    <source>
        <dbReference type="Proteomes" id="UP000772434"/>
    </source>
</evidence>
<feature type="region of interest" description="Disordered" evidence="2">
    <location>
        <begin position="277"/>
        <end position="301"/>
    </location>
</feature>
<sequence>MSTEDIQDSEPPLDTNIFKEISKKALVDALNSVNGSKTLVLDPSLAGPLGLVTEVALLKHHGVDKMFWLEAGPLSSNTTNIVYLCRPMIKYVRIISGHIKRHAKESSKHNYTLLLVPRLSSLVSRLLEEEGVLGDITISAYNLQFLPIADDVLSLEYESAFKDIWVDGDESVVYDSAQALITLQKLFGLFPRLLGKGDHAARLINLLTTYLPQTSNPDTLFEPSTIFDSLIVIDRRVDMITPLLTQLTYEGLIDEVIGVRNSHVELPASLVNPPAPQAGVAAAPPPAPTSSTSLRKENRKKYHLTSTDPLFTELRDLNFSNIGKRLNGVAHKLEEDYKRNHSDLHSKTTAQLREVVGRIGGLQSEHQSLRIHTGISELLDPITRTEQFNKSLEIQQNLLASYNVSEQVSSIEEMIAQGADLEMVIRLLCLASITTGGIKAKALENIKRDFLQTYGYNFLPLLLSLAAPSLAILLPNPLPPSTPPEVTAFKYPFVPLRKSLRLLIDDNLEALDEVENDISFVYSGYAPISVRLVQCVAQKGGVLSNPAEKEKTSEQNKGSFGGKVQAHPIVGWKGFEDILATIPGKTVDIMQNAIGAAAPLGAIAQHKVKTTTSVVFFLGGCTYTEIAALRWVARQNRGRNIIIATTGIINGTNIVDGLAGIQKTITGTKDAGI</sequence>
<dbReference type="SUPFAM" id="SSF56815">
    <property type="entry name" value="Sec1/munc18-like (SM) proteins"/>
    <property type="match status" value="1"/>
</dbReference>
<keyword evidence="4" id="KW-1185">Reference proteome</keyword>
<comment type="caution">
    <text evidence="3">The sequence shown here is derived from an EMBL/GenBank/DDBJ whole genome shotgun (WGS) entry which is preliminary data.</text>
</comment>
<dbReference type="InterPro" id="IPR036045">
    <property type="entry name" value="Sec1-like_sf"/>
</dbReference>
<dbReference type="InterPro" id="IPR001619">
    <property type="entry name" value="Sec1-like"/>
</dbReference>
<organism evidence="3 4">
    <name type="scientific">Rhodocollybia butyracea</name>
    <dbReference type="NCBI Taxonomy" id="206335"/>
    <lineage>
        <taxon>Eukaryota</taxon>
        <taxon>Fungi</taxon>
        <taxon>Dikarya</taxon>
        <taxon>Basidiomycota</taxon>
        <taxon>Agaricomycotina</taxon>
        <taxon>Agaricomycetes</taxon>
        <taxon>Agaricomycetidae</taxon>
        <taxon>Agaricales</taxon>
        <taxon>Marasmiineae</taxon>
        <taxon>Omphalotaceae</taxon>
        <taxon>Rhodocollybia</taxon>
    </lineage>
</organism>
<dbReference type="InterPro" id="IPR043155">
    <property type="entry name" value="VPS33_dom3b"/>
</dbReference>
<dbReference type="InterPro" id="IPR027482">
    <property type="entry name" value="Sec1-like_dom2"/>
</dbReference>
<dbReference type="Gene3D" id="1.25.40.850">
    <property type="match status" value="1"/>
</dbReference>
<dbReference type="Gene3D" id="3.40.50.2060">
    <property type="match status" value="1"/>
</dbReference>
<evidence type="ECO:0000256" key="2">
    <source>
        <dbReference type="SAM" id="MobiDB-lite"/>
    </source>
</evidence>
<dbReference type="Pfam" id="PF00995">
    <property type="entry name" value="Sec1"/>
    <property type="match status" value="1"/>
</dbReference>
<evidence type="ECO:0000313" key="3">
    <source>
        <dbReference type="EMBL" id="KAF9074990.1"/>
    </source>
</evidence>
<reference evidence="3" key="1">
    <citation type="submission" date="2020-11" db="EMBL/GenBank/DDBJ databases">
        <authorList>
            <consortium name="DOE Joint Genome Institute"/>
            <person name="Ahrendt S."/>
            <person name="Riley R."/>
            <person name="Andreopoulos W."/>
            <person name="Labutti K."/>
            <person name="Pangilinan J."/>
            <person name="Ruiz-Duenas F.J."/>
            <person name="Barrasa J.M."/>
            <person name="Sanchez-Garcia M."/>
            <person name="Camarero S."/>
            <person name="Miyauchi S."/>
            <person name="Serrano A."/>
            <person name="Linde D."/>
            <person name="Babiker R."/>
            <person name="Drula E."/>
            <person name="Ayuso-Fernandez I."/>
            <person name="Pacheco R."/>
            <person name="Padilla G."/>
            <person name="Ferreira P."/>
            <person name="Barriuso J."/>
            <person name="Kellner H."/>
            <person name="Castanera R."/>
            <person name="Alfaro M."/>
            <person name="Ramirez L."/>
            <person name="Pisabarro A.G."/>
            <person name="Kuo A."/>
            <person name="Tritt A."/>
            <person name="Lipzen A."/>
            <person name="He G."/>
            <person name="Yan M."/>
            <person name="Ng V."/>
            <person name="Cullen D."/>
            <person name="Martin F."/>
            <person name="Rosso M.-N."/>
            <person name="Henrissat B."/>
            <person name="Hibbett D."/>
            <person name="Martinez A.T."/>
            <person name="Grigoriev I.V."/>
        </authorList>
    </citation>
    <scope>NUCLEOTIDE SEQUENCE</scope>
    <source>
        <strain evidence="3">AH 40177</strain>
    </source>
</reference>
<name>A0A9P5Q5Y6_9AGAR</name>
<dbReference type="OrthoDB" id="10262287at2759"/>
<dbReference type="PANTHER" id="PTHR11679">
    <property type="entry name" value="VESICLE PROTEIN SORTING-ASSOCIATED"/>
    <property type="match status" value="1"/>
</dbReference>
<dbReference type="InterPro" id="IPR043127">
    <property type="entry name" value="Sec-1-like_dom3a"/>
</dbReference>
<dbReference type="EMBL" id="JADNRY010000011">
    <property type="protein sequence ID" value="KAF9074990.1"/>
    <property type="molecule type" value="Genomic_DNA"/>
</dbReference>
<dbReference type="GO" id="GO:0016192">
    <property type="term" value="P:vesicle-mediated transport"/>
    <property type="evidence" value="ECO:0007669"/>
    <property type="project" value="InterPro"/>
</dbReference>
<comment type="similarity">
    <text evidence="1">Belongs to the STXBP/unc-18/SEC1 family.</text>
</comment>
<dbReference type="Proteomes" id="UP000772434">
    <property type="component" value="Unassembled WGS sequence"/>
</dbReference>
<dbReference type="Gene3D" id="3.90.830.10">
    <property type="entry name" value="Syntaxin Binding Protein 1, Chain A, domain 2"/>
    <property type="match status" value="1"/>
</dbReference>
<evidence type="ECO:0000256" key="1">
    <source>
        <dbReference type="ARBA" id="ARBA00009884"/>
    </source>
</evidence>
<dbReference type="AlphaFoldDB" id="A0A9P5Q5Y6"/>
<protein>
    <submittedName>
        <fullName evidence="3">Sec1-like protein</fullName>
    </submittedName>
</protein>
<accession>A0A9P5Q5Y6</accession>
<gene>
    <name evidence="3" type="ORF">BDP27DRAFT_1213667</name>
</gene>
<dbReference type="Gene3D" id="3.40.50.1910">
    <property type="match status" value="1"/>
</dbReference>
<dbReference type="InterPro" id="IPR043154">
    <property type="entry name" value="Sec-1-like_dom1"/>
</dbReference>
<proteinExistence type="inferred from homology"/>